<organism evidence="1 2">
    <name type="scientific">Botryotinia fuckeliana (strain T4)</name>
    <name type="common">Noble rot fungus</name>
    <name type="synonym">Botrytis cinerea</name>
    <dbReference type="NCBI Taxonomy" id="999810"/>
    <lineage>
        <taxon>Eukaryota</taxon>
        <taxon>Fungi</taxon>
        <taxon>Dikarya</taxon>
        <taxon>Ascomycota</taxon>
        <taxon>Pezizomycotina</taxon>
        <taxon>Leotiomycetes</taxon>
        <taxon>Helotiales</taxon>
        <taxon>Sclerotiniaceae</taxon>
        <taxon>Botrytis</taxon>
    </lineage>
</organism>
<dbReference type="EMBL" id="FQ790293">
    <property type="protein sequence ID" value="CCD48554.1"/>
    <property type="molecule type" value="Genomic_DNA"/>
</dbReference>
<proteinExistence type="predicted"/>
<evidence type="ECO:0000313" key="1">
    <source>
        <dbReference type="EMBL" id="CCD48554.1"/>
    </source>
</evidence>
<reference evidence="2" key="1">
    <citation type="journal article" date="2011" name="PLoS Genet.">
        <title>Genomic analysis of the necrotrophic fungal pathogens Sclerotinia sclerotiorum and Botrytis cinerea.</title>
        <authorList>
            <person name="Amselem J."/>
            <person name="Cuomo C.A."/>
            <person name="van Kan J.A."/>
            <person name="Viaud M."/>
            <person name="Benito E.P."/>
            <person name="Couloux A."/>
            <person name="Coutinho P.M."/>
            <person name="de Vries R.P."/>
            <person name="Dyer P.S."/>
            <person name="Fillinger S."/>
            <person name="Fournier E."/>
            <person name="Gout L."/>
            <person name="Hahn M."/>
            <person name="Kohn L."/>
            <person name="Lapalu N."/>
            <person name="Plummer K.M."/>
            <person name="Pradier J.M."/>
            <person name="Quevillon E."/>
            <person name="Sharon A."/>
            <person name="Simon A."/>
            <person name="ten Have A."/>
            <person name="Tudzynski B."/>
            <person name="Tudzynski P."/>
            <person name="Wincker P."/>
            <person name="Andrew M."/>
            <person name="Anthouard V."/>
            <person name="Beever R.E."/>
            <person name="Beffa R."/>
            <person name="Benoit I."/>
            <person name="Bouzid O."/>
            <person name="Brault B."/>
            <person name="Chen Z."/>
            <person name="Choquer M."/>
            <person name="Collemare J."/>
            <person name="Cotton P."/>
            <person name="Danchin E.G."/>
            <person name="Da Silva C."/>
            <person name="Gautier A."/>
            <person name="Giraud C."/>
            <person name="Giraud T."/>
            <person name="Gonzalez C."/>
            <person name="Grossetete S."/>
            <person name="Guldener U."/>
            <person name="Henrissat B."/>
            <person name="Howlett B.J."/>
            <person name="Kodira C."/>
            <person name="Kretschmer M."/>
            <person name="Lappartient A."/>
            <person name="Leroch M."/>
            <person name="Levis C."/>
            <person name="Mauceli E."/>
            <person name="Neuveglise C."/>
            <person name="Oeser B."/>
            <person name="Pearson M."/>
            <person name="Poulain J."/>
            <person name="Poussereau N."/>
            <person name="Quesneville H."/>
            <person name="Rascle C."/>
            <person name="Schumacher J."/>
            <person name="Segurens B."/>
            <person name="Sexton A."/>
            <person name="Silva E."/>
            <person name="Sirven C."/>
            <person name="Soanes D.M."/>
            <person name="Talbot N.J."/>
            <person name="Templeton M."/>
            <person name="Yandava C."/>
            <person name="Yarden O."/>
            <person name="Zeng Q."/>
            <person name="Rollins J.A."/>
            <person name="Lebrun M.H."/>
            <person name="Dickman M."/>
        </authorList>
    </citation>
    <scope>NUCLEOTIDE SEQUENCE [LARGE SCALE GENOMIC DNA]</scope>
    <source>
        <strain evidence="2">T4</strain>
    </source>
</reference>
<name>G2Y7F2_BOTF4</name>
<sequence length="75" mass="8680">MPSPNLPDQFLKEIMLYLEFDSLMADQDGNPHKWFLPITTCSELLTELATLGLYRVFWAKDISTFKLFLGTYTVC</sequence>
<dbReference type="HOGENOM" id="CLU_2670783_0_0_1"/>
<dbReference type="Proteomes" id="UP000008177">
    <property type="component" value="Unplaced contigs"/>
</dbReference>
<dbReference type="InParanoid" id="G2Y7F2"/>
<protein>
    <submittedName>
        <fullName evidence="1">Uncharacterized protein</fullName>
    </submittedName>
</protein>
<gene>
    <name evidence="1" type="ORF">BofuT4_uP109380.1</name>
</gene>
<dbReference type="AlphaFoldDB" id="G2Y7F2"/>
<evidence type="ECO:0000313" key="2">
    <source>
        <dbReference type="Proteomes" id="UP000008177"/>
    </source>
</evidence>
<accession>G2Y7F2</accession>